<keyword evidence="3 5" id="KW-0863">Zinc-finger</keyword>
<gene>
    <name evidence="8" type="ORF">AVEN_35171_1</name>
</gene>
<dbReference type="SUPFAM" id="SSF57667">
    <property type="entry name" value="beta-beta-alpha zinc fingers"/>
    <property type="match status" value="1"/>
</dbReference>
<dbReference type="PANTHER" id="PTHR24403">
    <property type="entry name" value="ZINC FINGER PROTEIN"/>
    <property type="match status" value="1"/>
</dbReference>
<reference evidence="8 9" key="1">
    <citation type="journal article" date="2019" name="Sci. Rep.">
        <title>Orb-weaving spider Araneus ventricosus genome elucidates the spidroin gene catalogue.</title>
        <authorList>
            <person name="Kono N."/>
            <person name="Nakamura H."/>
            <person name="Ohtoshi R."/>
            <person name="Moran D.A.P."/>
            <person name="Shinohara A."/>
            <person name="Yoshida Y."/>
            <person name="Fujiwara M."/>
            <person name="Mori M."/>
            <person name="Tomita M."/>
            <person name="Arakawa K."/>
        </authorList>
    </citation>
    <scope>NUCLEOTIDE SEQUENCE [LARGE SCALE GENOMIC DNA]</scope>
</reference>
<dbReference type="InterPro" id="IPR050688">
    <property type="entry name" value="Zinc_finger/UBP_domain"/>
</dbReference>
<dbReference type="EMBL" id="BGPR01001533">
    <property type="protein sequence ID" value="GBM56186.1"/>
    <property type="molecule type" value="Genomic_DNA"/>
</dbReference>
<keyword evidence="4" id="KW-0862">Zinc</keyword>
<feature type="domain" description="C2H2-type" evidence="7">
    <location>
        <begin position="25"/>
        <end position="52"/>
    </location>
</feature>
<dbReference type="GO" id="GO:0045944">
    <property type="term" value="P:positive regulation of transcription by RNA polymerase II"/>
    <property type="evidence" value="ECO:0007669"/>
    <property type="project" value="TreeGrafter"/>
</dbReference>
<evidence type="ECO:0000256" key="2">
    <source>
        <dbReference type="ARBA" id="ARBA00022737"/>
    </source>
</evidence>
<protein>
    <recommendedName>
        <fullName evidence="7">C2H2-type domain-containing protein</fullName>
    </recommendedName>
</protein>
<organism evidence="8 9">
    <name type="scientific">Araneus ventricosus</name>
    <name type="common">Orbweaver spider</name>
    <name type="synonym">Epeira ventricosa</name>
    <dbReference type="NCBI Taxonomy" id="182803"/>
    <lineage>
        <taxon>Eukaryota</taxon>
        <taxon>Metazoa</taxon>
        <taxon>Ecdysozoa</taxon>
        <taxon>Arthropoda</taxon>
        <taxon>Chelicerata</taxon>
        <taxon>Arachnida</taxon>
        <taxon>Araneae</taxon>
        <taxon>Araneomorphae</taxon>
        <taxon>Entelegynae</taxon>
        <taxon>Araneoidea</taxon>
        <taxon>Araneidae</taxon>
        <taxon>Araneus</taxon>
    </lineage>
</organism>
<dbReference type="PANTHER" id="PTHR24403:SF105">
    <property type="entry name" value="ZINC FINGER PROTEIN 2-LIKE ISOFORM X1"/>
    <property type="match status" value="1"/>
</dbReference>
<name>A0A4Y2GTT9_ARAVE</name>
<accession>A0A4Y2GTT9</accession>
<dbReference type="GO" id="GO:0008270">
    <property type="term" value="F:zinc ion binding"/>
    <property type="evidence" value="ECO:0007669"/>
    <property type="project" value="UniProtKB-KW"/>
</dbReference>
<evidence type="ECO:0000256" key="1">
    <source>
        <dbReference type="ARBA" id="ARBA00022723"/>
    </source>
</evidence>
<dbReference type="SMART" id="SM00355">
    <property type="entry name" value="ZnF_C2H2"/>
    <property type="match status" value="2"/>
</dbReference>
<evidence type="ECO:0000259" key="7">
    <source>
        <dbReference type="PROSITE" id="PS50157"/>
    </source>
</evidence>
<evidence type="ECO:0000256" key="4">
    <source>
        <dbReference type="ARBA" id="ARBA00022833"/>
    </source>
</evidence>
<dbReference type="PROSITE" id="PS50157">
    <property type="entry name" value="ZINC_FINGER_C2H2_2"/>
    <property type="match status" value="2"/>
</dbReference>
<comment type="caution">
    <text evidence="8">The sequence shown here is derived from an EMBL/GenBank/DDBJ whole genome shotgun (WGS) entry which is preliminary data.</text>
</comment>
<sequence>MKSEFCNDPRSSGQYLRSKKPKKVHQCPSCTYTSINTSHLRDHILRHTGQKPHQCHVCNKFSRTKSDLKKHLLTHWKQIGGANLL</sequence>
<dbReference type="FunFam" id="3.30.160.60:FF:000446">
    <property type="entry name" value="Zinc finger protein"/>
    <property type="match status" value="1"/>
</dbReference>
<dbReference type="Pfam" id="PF00096">
    <property type="entry name" value="zf-C2H2"/>
    <property type="match status" value="1"/>
</dbReference>
<feature type="region of interest" description="Disordered" evidence="6">
    <location>
        <begin position="1"/>
        <end position="20"/>
    </location>
</feature>
<dbReference type="InterPro" id="IPR036236">
    <property type="entry name" value="Znf_C2H2_sf"/>
</dbReference>
<dbReference type="Gene3D" id="3.30.160.60">
    <property type="entry name" value="Classic Zinc Finger"/>
    <property type="match status" value="2"/>
</dbReference>
<evidence type="ECO:0000256" key="3">
    <source>
        <dbReference type="ARBA" id="ARBA00022771"/>
    </source>
</evidence>
<feature type="domain" description="C2H2-type" evidence="7">
    <location>
        <begin position="53"/>
        <end position="75"/>
    </location>
</feature>
<keyword evidence="9" id="KW-1185">Reference proteome</keyword>
<dbReference type="InterPro" id="IPR013087">
    <property type="entry name" value="Znf_C2H2_type"/>
</dbReference>
<dbReference type="OrthoDB" id="6407039at2759"/>
<proteinExistence type="predicted"/>
<evidence type="ECO:0000313" key="9">
    <source>
        <dbReference type="Proteomes" id="UP000499080"/>
    </source>
</evidence>
<evidence type="ECO:0000313" key="8">
    <source>
        <dbReference type="EMBL" id="GBM56186.1"/>
    </source>
</evidence>
<evidence type="ECO:0000256" key="6">
    <source>
        <dbReference type="SAM" id="MobiDB-lite"/>
    </source>
</evidence>
<dbReference type="AlphaFoldDB" id="A0A4Y2GTT9"/>
<keyword evidence="2" id="KW-0677">Repeat</keyword>
<keyword evidence="1" id="KW-0479">Metal-binding</keyword>
<dbReference type="GO" id="GO:0005634">
    <property type="term" value="C:nucleus"/>
    <property type="evidence" value="ECO:0007669"/>
    <property type="project" value="TreeGrafter"/>
</dbReference>
<dbReference type="Proteomes" id="UP000499080">
    <property type="component" value="Unassembled WGS sequence"/>
</dbReference>
<evidence type="ECO:0000256" key="5">
    <source>
        <dbReference type="PROSITE-ProRule" id="PRU00042"/>
    </source>
</evidence>